<keyword evidence="1" id="KW-0732">Signal</keyword>
<evidence type="ECO:0000259" key="4">
    <source>
        <dbReference type="Pfam" id="PF19886"/>
    </source>
</evidence>
<sequence length="1186" mass="125588">MKKQTWKIPFQFAMIFALVLSMLAPAAPVGKAAAALTVAEAIALNNIGTTGPAAEVEGYIVGTTASGPVYSPGPTFTVNTNIAIADSPAETDKAKIMPVALPIGTIRDTVNLVNNPSNLGKKIRVTGTLKAYFSVPGMNPVTALQFVAPANQTSPVTASLPSGGVLAGTEISLNTADAGAAIYYTTDGSAPTASSALYTAPIKVDSDTAIKAIAVAAGKDASQEASFTYAVPAVKDIADVKVLAKGTTAAIIGTVTAIFSSGGMNNVYIQDGTAGIIVRGSALDSKVKIGDKMKAAGKMNDYYGMAQLEVSGNSALEMVQANAGVPDPQTVVSTDLKEETEGELVTIKDVTVGTKDTSGNFPATDAAGTAKLKPMDSSLLEAGKTYDSITGVVNYDFNEYKIVPRDASDIIEDSSKVQAVTANPAAGYVKTGTEITLSTTTKDAEIHYTEDGSEPTASSKKYTGPLSITKDSVIKAVAIKAGMTDSEAAAFDYEILDGPIQIHHIQGASHTSPLDGKNVVDVQGVVTHVVDNNNFFMQDPNPDADVKTSEGILVYKSNHGMIQGDLVKVSGQVKEYHLEGYAEKAATDAPVTEISASAIIKVSAGAELPAPVVIGKDRIAPQQIIDNDGMKEFDPEQDGLDFYESLEGMRVGVEDAKLVAPQSYGELVVVPGTVATNTANGGLRATKEDSNPERIFIDINDEKYVAKSGDSFKGLITGVVSYSFSNYKVLTNKTSLPNLVEGTTKREVVSFEKIEDQLTVASYNVENFSAKDADEKVTKVANAVVENLKQPDVIGLTEMQDNDGPADSGQTASNESAQKLIDKIKALGGPEYTYVDIAPENNKDGGQPGGNIRVAFLYNKDRVSLAAGTKGTSTQAVGFENGSLTVNPGRIDPTNEAFTNSRKPLAAQFEFQGKKVILVANHFNSKGGDQPLFGKNQPPVLGSEVQRHKIAGILNSFVKEVKAKDPNANLILLGDFNDFEFSKTFEILKGSEMSNMVEKISEEKRFSYVYQGNSQVLDHILVSNNLADSTKAEIVHINSSFMEQHGRASDHDPLMIQTQLKGKPIYSKIYKLKGFKTKKLTIEAANSYVEMDASSVIENGIVLKAKAAIKGEGLKNTKVTLLPSANETAFDFMGSEIKEAVIGNQHVSAVYGAEKVTQWTAAEGIDLTKVKFYHSNGTILPAPSVK</sequence>
<gene>
    <name evidence="5" type="ORF">WCV65_03930</name>
</gene>
<feature type="domain" description="Endonuclease YhcR N-terminal" evidence="4">
    <location>
        <begin position="36"/>
        <end position="146"/>
    </location>
</feature>
<dbReference type="PANTHER" id="PTHR42834:SF1">
    <property type="entry name" value="ENDONUCLEASE_EXONUCLEASE_PHOSPHATASE FAMILY PROTEIN (AFU_ORTHOLOGUE AFUA_3G09210)"/>
    <property type="match status" value="1"/>
</dbReference>
<proteinExistence type="predicted"/>
<dbReference type="InterPro" id="IPR059177">
    <property type="entry name" value="GH29D-like_dom"/>
</dbReference>
<feature type="domain" description="GH29D-like beta-sandwich" evidence="2">
    <location>
        <begin position="161"/>
        <end position="222"/>
    </location>
</feature>
<name>A0ABZ2NJV8_9BACI</name>
<evidence type="ECO:0000313" key="5">
    <source>
        <dbReference type="EMBL" id="WXB97664.1"/>
    </source>
</evidence>
<dbReference type="CDD" id="cd04486">
    <property type="entry name" value="YhcR_OBF_like"/>
    <property type="match status" value="1"/>
</dbReference>
<dbReference type="Proteomes" id="UP001377337">
    <property type="component" value="Chromosome"/>
</dbReference>
<feature type="domain" description="GH29D-like beta-sandwich" evidence="2">
    <location>
        <begin position="424"/>
        <end position="487"/>
    </location>
</feature>
<dbReference type="Gene3D" id="3.60.10.10">
    <property type="entry name" value="Endonuclease/exonuclease/phosphatase"/>
    <property type="match status" value="1"/>
</dbReference>
<dbReference type="SUPFAM" id="SSF56219">
    <property type="entry name" value="DNase I-like"/>
    <property type="match status" value="1"/>
</dbReference>
<evidence type="ECO:0000313" key="6">
    <source>
        <dbReference type="Proteomes" id="UP001377337"/>
    </source>
</evidence>
<organism evidence="5 6">
    <name type="scientific">Metabacillus sediminis</name>
    <dbReference type="NCBI Taxonomy" id="3117746"/>
    <lineage>
        <taxon>Bacteria</taxon>
        <taxon>Bacillati</taxon>
        <taxon>Bacillota</taxon>
        <taxon>Bacilli</taxon>
        <taxon>Bacillales</taxon>
        <taxon>Bacillaceae</taxon>
        <taxon>Metabacillus</taxon>
    </lineage>
</organism>
<reference evidence="5 6" key="1">
    <citation type="submission" date="2024-02" db="EMBL/GenBank/DDBJ databases">
        <title>Seven novel Bacillus-like species.</title>
        <authorList>
            <person name="Liu G."/>
        </authorList>
    </citation>
    <scope>NUCLEOTIDE SEQUENCE [LARGE SCALE GENOMIC DNA]</scope>
    <source>
        <strain evidence="5 6">FJAT-52054</strain>
    </source>
</reference>
<dbReference type="PANTHER" id="PTHR42834">
    <property type="entry name" value="ENDONUCLEASE/EXONUCLEASE/PHOSPHATASE FAMILY PROTEIN (AFU_ORTHOLOGUE AFUA_3G09210)"/>
    <property type="match status" value="1"/>
</dbReference>
<protein>
    <submittedName>
        <fullName evidence="5">Chitobiase/beta-hexosaminidase C-terminal domain-containing protein</fullName>
    </submittedName>
</protein>
<keyword evidence="6" id="KW-1185">Reference proteome</keyword>
<feature type="signal peptide" evidence="1">
    <location>
        <begin position="1"/>
        <end position="26"/>
    </location>
</feature>
<evidence type="ECO:0000259" key="2">
    <source>
        <dbReference type="Pfam" id="PF13290"/>
    </source>
</evidence>
<dbReference type="RefSeq" id="WP_338780251.1">
    <property type="nucleotide sequence ID" value="NZ_CP147407.1"/>
</dbReference>
<evidence type="ECO:0000256" key="1">
    <source>
        <dbReference type="SAM" id="SignalP"/>
    </source>
</evidence>
<accession>A0ABZ2NJV8</accession>
<dbReference type="Pfam" id="PF19886">
    <property type="entry name" value="DUF6359"/>
    <property type="match status" value="1"/>
</dbReference>
<feature type="domain" description="Endonuclease/exonuclease/phosphatase" evidence="3">
    <location>
        <begin position="892"/>
        <end position="1037"/>
    </location>
</feature>
<evidence type="ECO:0000259" key="3">
    <source>
        <dbReference type="Pfam" id="PF19580"/>
    </source>
</evidence>
<dbReference type="Pfam" id="PF13290">
    <property type="entry name" value="CHB_HEX_C_1"/>
    <property type="match status" value="2"/>
</dbReference>
<feature type="chain" id="PRO_5045938694" evidence="1">
    <location>
        <begin position="27"/>
        <end position="1186"/>
    </location>
</feature>
<dbReference type="CDD" id="cd10283">
    <property type="entry name" value="MnuA_DNase1-like"/>
    <property type="match status" value="1"/>
</dbReference>
<dbReference type="InterPro" id="IPR036691">
    <property type="entry name" value="Endo/exonu/phosph_ase_sf"/>
</dbReference>
<dbReference type="EMBL" id="CP147407">
    <property type="protein sequence ID" value="WXB97664.1"/>
    <property type="molecule type" value="Genomic_DNA"/>
</dbReference>
<dbReference type="InterPro" id="IPR005135">
    <property type="entry name" value="Endo/exonuclease/phosphatase"/>
</dbReference>
<dbReference type="InterPro" id="IPR045939">
    <property type="entry name" value="YhcR_N"/>
</dbReference>
<dbReference type="Pfam" id="PF19580">
    <property type="entry name" value="Exo_endo_phos_3"/>
    <property type="match status" value="1"/>
</dbReference>